<proteinExistence type="predicted"/>
<dbReference type="InterPro" id="IPR004038">
    <property type="entry name" value="Ribosomal_eL8/eL30/eS12/Gad45"/>
</dbReference>
<dbReference type="Proteomes" id="UP000179807">
    <property type="component" value="Unassembled WGS sequence"/>
</dbReference>
<dbReference type="Gene3D" id="3.30.1330.30">
    <property type="match status" value="1"/>
</dbReference>
<dbReference type="Pfam" id="PF01248">
    <property type="entry name" value="Ribosomal_L7Ae"/>
    <property type="match status" value="1"/>
</dbReference>
<keyword evidence="2" id="KW-0689">Ribosomal protein</keyword>
<evidence type="ECO:0000313" key="2">
    <source>
        <dbReference type="EMBL" id="OHS98545.1"/>
    </source>
</evidence>
<sequence>MSKVKTHQKQILHLETRIAIPQPKPESGSDSIKSMLKSLKDSKLIDIGINAVNRKIIQKKVKILVICADINPPEIIQHILIMAKSAKIPIISTQIPQKEVGKCLGVRSAGVIGISDSIPNETYELLKPFMSLIEQDGLQSVRIETDVFVPKTKK</sequence>
<dbReference type="RefSeq" id="XP_068351682.1">
    <property type="nucleotide sequence ID" value="XM_068494515.1"/>
</dbReference>
<evidence type="ECO:0000259" key="1">
    <source>
        <dbReference type="Pfam" id="PF01248"/>
    </source>
</evidence>
<accession>A0A1J4JIX7</accession>
<dbReference type="GO" id="GO:0005840">
    <property type="term" value="C:ribosome"/>
    <property type="evidence" value="ECO:0007669"/>
    <property type="project" value="UniProtKB-KW"/>
</dbReference>
<evidence type="ECO:0000313" key="3">
    <source>
        <dbReference type="Proteomes" id="UP000179807"/>
    </source>
</evidence>
<dbReference type="InterPro" id="IPR029064">
    <property type="entry name" value="Ribosomal_eL30-like_sf"/>
</dbReference>
<protein>
    <submittedName>
        <fullName evidence="2">50S ribosomal protein L7Ae</fullName>
    </submittedName>
</protein>
<dbReference type="EMBL" id="MLAK01001049">
    <property type="protein sequence ID" value="OHS98545.1"/>
    <property type="molecule type" value="Genomic_DNA"/>
</dbReference>
<dbReference type="SUPFAM" id="SSF55315">
    <property type="entry name" value="L30e-like"/>
    <property type="match status" value="1"/>
</dbReference>
<name>A0A1J4JIX7_9EUKA</name>
<organism evidence="2 3">
    <name type="scientific">Tritrichomonas foetus</name>
    <dbReference type="NCBI Taxonomy" id="1144522"/>
    <lineage>
        <taxon>Eukaryota</taxon>
        <taxon>Metamonada</taxon>
        <taxon>Parabasalia</taxon>
        <taxon>Tritrichomonadida</taxon>
        <taxon>Tritrichomonadidae</taxon>
        <taxon>Tritrichomonas</taxon>
    </lineage>
</organism>
<feature type="domain" description="Ribosomal protein eL8/eL30/eS12/Gadd45" evidence="1">
    <location>
        <begin position="31"/>
        <end position="111"/>
    </location>
</feature>
<gene>
    <name evidence="2" type="ORF">TRFO_08821</name>
</gene>
<comment type="caution">
    <text evidence="2">The sequence shown here is derived from an EMBL/GenBank/DDBJ whole genome shotgun (WGS) entry which is preliminary data.</text>
</comment>
<keyword evidence="2" id="KW-0687">Ribonucleoprotein</keyword>
<dbReference type="OrthoDB" id="20109at2759"/>
<dbReference type="GeneID" id="94829219"/>
<dbReference type="AlphaFoldDB" id="A0A1J4JIX7"/>
<dbReference type="VEuPathDB" id="TrichDB:TRFO_08821"/>
<reference evidence="2" key="1">
    <citation type="submission" date="2016-10" db="EMBL/GenBank/DDBJ databases">
        <authorList>
            <person name="Benchimol M."/>
            <person name="Almeida L.G."/>
            <person name="Vasconcelos A.T."/>
            <person name="Perreira-Neves A."/>
            <person name="Rosa I.A."/>
            <person name="Tasca T."/>
            <person name="Bogo M.R."/>
            <person name="de Souza W."/>
        </authorList>
    </citation>
    <scope>NUCLEOTIDE SEQUENCE [LARGE SCALE GENOMIC DNA]</scope>
    <source>
        <strain evidence="2">K</strain>
    </source>
</reference>
<keyword evidence="3" id="KW-1185">Reference proteome</keyword>